<organism evidence="1 2">
    <name type="scientific">Sphingomonas rustica</name>
    <dbReference type="NCBI Taxonomy" id="3103142"/>
    <lineage>
        <taxon>Bacteria</taxon>
        <taxon>Pseudomonadati</taxon>
        <taxon>Pseudomonadota</taxon>
        <taxon>Alphaproteobacteria</taxon>
        <taxon>Sphingomonadales</taxon>
        <taxon>Sphingomonadaceae</taxon>
        <taxon>Sphingomonas</taxon>
    </lineage>
</organism>
<reference evidence="1 2" key="1">
    <citation type="submission" date="2024-05" db="EMBL/GenBank/DDBJ databases">
        <title>Sphingomonas sp. HF-S3 16S ribosomal RNA gene Genome sequencing and assembly.</title>
        <authorList>
            <person name="Lee H."/>
        </authorList>
    </citation>
    <scope>NUCLEOTIDE SEQUENCE [LARGE SCALE GENOMIC DNA]</scope>
    <source>
        <strain evidence="1 2">HF-S3</strain>
    </source>
</reference>
<accession>A0ABV0B9U6</accession>
<evidence type="ECO:0000313" key="2">
    <source>
        <dbReference type="Proteomes" id="UP001427805"/>
    </source>
</evidence>
<dbReference type="Proteomes" id="UP001427805">
    <property type="component" value="Unassembled WGS sequence"/>
</dbReference>
<dbReference type="EMBL" id="JBDIZK010000008">
    <property type="protein sequence ID" value="MEN3748343.1"/>
    <property type="molecule type" value="Genomic_DNA"/>
</dbReference>
<dbReference type="RefSeq" id="WP_346247365.1">
    <property type="nucleotide sequence ID" value="NZ_JBDIZK010000008.1"/>
</dbReference>
<evidence type="ECO:0000313" key="1">
    <source>
        <dbReference type="EMBL" id="MEN3748343.1"/>
    </source>
</evidence>
<keyword evidence="2" id="KW-1185">Reference proteome</keyword>
<gene>
    <name evidence="1" type="ORF">TPR58_14305</name>
</gene>
<comment type="caution">
    <text evidence="1">The sequence shown here is derived from an EMBL/GenBank/DDBJ whole genome shotgun (WGS) entry which is preliminary data.</text>
</comment>
<name>A0ABV0B9U6_9SPHN</name>
<protein>
    <submittedName>
        <fullName evidence="1">Uncharacterized protein</fullName>
    </submittedName>
</protein>
<sequence length="45" mass="4730">MLKWFVGAHIDGATGLAEVARWMCFAPEVVAPTKGGGENEDLLAA</sequence>
<proteinExistence type="predicted"/>